<dbReference type="PIRSF" id="PIRSF028756">
    <property type="entry name" value="PPK2_prd"/>
    <property type="match status" value="1"/>
</dbReference>
<dbReference type="InterPro" id="IPR016898">
    <property type="entry name" value="Polyphosphate_phosphotransfera"/>
</dbReference>
<dbReference type="InterPro" id="IPR022300">
    <property type="entry name" value="PPK2-rel_1"/>
</dbReference>
<dbReference type="PANTHER" id="PTHR34383">
    <property type="entry name" value="POLYPHOSPHATE:AMP PHOSPHOTRANSFERASE-RELATED"/>
    <property type="match status" value="1"/>
</dbReference>
<protein>
    <submittedName>
        <fullName evidence="6">Polyphosphate:nucleotide phosphotransferase, PPK2 family</fullName>
    </submittedName>
</protein>
<dbReference type="GO" id="GO:0008976">
    <property type="term" value="F:polyphosphate kinase activity"/>
    <property type="evidence" value="ECO:0007669"/>
    <property type="project" value="InterPro"/>
</dbReference>
<sequence length="274" mass="31541">MTKHLAPVPLGERPDLDDRDAAPPRWAPDRDDLRDATHELLDRLGELQASLYADGRRALMVVLQGRDASGKDGVIRRVFSALNPQGSQVARFEAPTPLDRRHDFLWRVHAVVPPHGIVGIFNRSHYEDVLVARVRGLVPESTWRRRYAHINAFEQLLADEGVVQVKLCLHISREEQRQRLLERVDDPSKNWKFREGDLDDRALWSEYTAAYRDALAQTSTTWAPWYVVPADDKRARDWLIADLLVRTLERLDYRPPVARPELVAKWRQALTGEA</sequence>
<dbReference type="HOGENOM" id="CLU_048699_1_1_0"/>
<evidence type="ECO:0000259" key="5">
    <source>
        <dbReference type="Pfam" id="PF03976"/>
    </source>
</evidence>
<evidence type="ECO:0000256" key="2">
    <source>
        <dbReference type="ARBA" id="ARBA00022679"/>
    </source>
</evidence>
<evidence type="ECO:0000313" key="7">
    <source>
        <dbReference type="Proteomes" id="UP000019151"/>
    </source>
</evidence>
<evidence type="ECO:0000256" key="1">
    <source>
        <dbReference type="ARBA" id="ARBA00009924"/>
    </source>
</evidence>
<dbReference type="SUPFAM" id="SSF52540">
    <property type="entry name" value="P-loop containing nucleoside triphosphate hydrolases"/>
    <property type="match status" value="1"/>
</dbReference>
<evidence type="ECO:0000256" key="4">
    <source>
        <dbReference type="SAM" id="MobiDB-lite"/>
    </source>
</evidence>
<dbReference type="AlphaFoldDB" id="W0RBQ0"/>
<dbReference type="Pfam" id="PF03976">
    <property type="entry name" value="PPK2"/>
    <property type="match status" value="1"/>
</dbReference>
<feature type="domain" description="Polyphosphate kinase-2-related" evidence="5">
    <location>
        <begin position="29"/>
        <end position="249"/>
    </location>
</feature>
<keyword evidence="7" id="KW-1185">Reference proteome</keyword>
<dbReference type="GO" id="GO:0006797">
    <property type="term" value="P:polyphosphate metabolic process"/>
    <property type="evidence" value="ECO:0007669"/>
    <property type="project" value="InterPro"/>
</dbReference>
<organism evidence="6 7">
    <name type="scientific">Gemmatirosa kalamazoonensis</name>
    <dbReference type="NCBI Taxonomy" id="861299"/>
    <lineage>
        <taxon>Bacteria</taxon>
        <taxon>Pseudomonadati</taxon>
        <taxon>Gemmatimonadota</taxon>
        <taxon>Gemmatimonadia</taxon>
        <taxon>Gemmatimonadales</taxon>
        <taxon>Gemmatimonadaceae</taxon>
        <taxon>Gemmatirosa</taxon>
    </lineage>
</organism>
<dbReference type="EMBL" id="CP007128">
    <property type="protein sequence ID" value="AHG88534.1"/>
    <property type="molecule type" value="Genomic_DNA"/>
</dbReference>
<dbReference type="PANTHER" id="PTHR34383:SF3">
    <property type="entry name" value="POLYPHOSPHATE:AMP PHOSPHOTRANSFERASE"/>
    <property type="match status" value="1"/>
</dbReference>
<gene>
    <name evidence="6" type="ORF">J421_0997</name>
</gene>
<dbReference type="InterPro" id="IPR022488">
    <property type="entry name" value="PPK2-related"/>
</dbReference>
<dbReference type="RefSeq" id="WP_025410067.1">
    <property type="nucleotide sequence ID" value="NZ_CP007128.1"/>
</dbReference>
<dbReference type="OrthoDB" id="9775224at2"/>
<dbReference type="STRING" id="861299.J421_0997"/>
<name>W0RBQ0_9BACT</name>
<keyword evidence="2 6" id="KW-0808">Transferase</keyword>
<dbReference type="NCBIfam" id="TIGR03709">
    <property type="entry name" value="PPK2_rel_1"/>
    <property type="match status" value="1"/>
</dbReference>
<evidence type="ECO:0000313" key="6">
    <source>
        <dbReference type="EMBL" id="AHG88534.1"/>
    </source>
</evidence>
<dbReference type="KEGG" id="gba:J421_0997"/>
<dbReference type="InParanoid" id="W0RBQ0"/>
<evidence type="ECO:0000256" key="3">
    <source>
        <dbReference type="ARBA" id="ARBA00022777"/>
    </source>
</evidence>
<dbReference type="InterPro" id="IPR027417">
    <property type="entry name" value="P-loop_NTPase"/>
</dbReference>
<dbReference type="PATRIC" id="fig|861299.3.peg.1011"/>
<keyword evidence="3" id="KW-0418">Kinase</keyword>
<feature type="region of interest" description="Disordered" evidence="4">
    <location>
        <begin position="1"/>
        <end position="31"/>
    </location>
</feature>
<dbReference type="eggNOG" id="COG2326">
    <property type="taxonomic scope" value="Bacteria"/>
</dbReference>
<accession>W0RBQ0</accession>
<reference evidence="6 7" key="1">
    <citation type="journal article" date="2014" name="Genome Announc.">
        <title>Genome Sequence and Methylome of Soil Bacterium Gemmatirosa kalamazoonensis KBS708T, a Member of the Rarely Cultivated Gemmatimonadetes Phylum.</title>
        <authorList>
            <person name="Debruyn J.M."/>
            <person name="Radosevich M."/>
            <person name="Wommack K.E."/>
            <person name="Polson S.W."/>
            <person name="Hauser L.J."/>
            <person name="Fawaz M.N."/>
            <person name="Korlach J."/>
            <person name="Tsai Y.C."/>
        </authorList>
    </citation>
    <scope>NUCLEOTIDE SEQUENCE [LARGE SCALE GENOMIC DNA]</scope>
    <source>
        <strain evidence="6 7">KBS708</strain>
    </source>
</reference>
<feature type="compositionally biased region" description="Basic and acidic residues" evidence="4">
    <location>
        <begin position="12"/>
        <end position="31"/>
    </location>
</feature>
<comment type="similarity">
    <text evidence="1">Belongs to the polyphosphate kinase 2 (PPK2) family. Class I subfamily.</text>
</comment>
<dbReference type="Gene3D" id="3.40.50.300">
    <property type="entry name" value="P-loop containing nucleotide triphosphate hydrolases"/>
    <property type="match status" value="1"/>
</dbReference>
<proteinExistence type="inferred from homology"/>
<dbReference type="Proteomes" id="UP000019151">
    <property type="component" value="Chromosome"/>
</dbReference>